<accession>A0A2P2N8U6</accession>
<proteinExistence type="predicted"/>
<dbReference type="AlphaFoldDB" id="A0A2P2N8U6"/>
<name>A0A2P2N8U6_RHIMU</name>
<sequence>MILVTDIKSMFVGSFMILVFDPL</sequence>
<protein>
    <submittedName>
        <fullName evidence="1">Uncharacterized protein</fullName>
    </submittedName>
</protein>
<evidence type="ECO:0000313" key="1">
    <source>
        <dbReference type="EMBL" id="MBX38870.1"/>
    </source>
</evidence>
<reference evidence="1" key="1">
    <citation type="submission" date="2018-02" db="EMBL/GenBank/DDBJ databases">
        <title>Rhizophora mucronata_Transcriptome.</title>
        <authorList>
            <person name="Meera S.P."/>
            <person name="Sreeshan A."/>
            <person name="Augustine A."/>
        </authorList>
    </citation>
    <scope>NUCLEOTIDE SEQUENCE</scope>
    <source>
        <tissue evidence="1">Leaf</tissue>
    </source>
</reference>
<dbReference type="EMBL" id="GGEC01058386">
    <property type="protein sequence ID" value="MBX38870.1"/>
    <property type="molecule type" value="Transcribed_RNA"/>
</dbReference>
<organism evidence="1">
    <name type="scientific">Rhizophora mucronata</name>
    <name type="common">Asiatic mangrove</name>
    <dbReference type="NCBI Taxonomy" id="61149"/>
    <lineage>
        <taxon>Eukaryota</taxon>
        <taxon>Viridiplantae</taxon>
        <taxon>Streptophyta</taxon>
        <taxon>Embryophyta</taxon>
        <taxon>Tracheophyta</taxon>
        <taxon>Spermatophyta</taxon>
        <taxon>Magnoliopsida</taxon>
        <taxon>eudicotyledons</taxon>
        <taxon>Gunneridae</taxon>
        <taxon>Pentapetalae</taxon>
        <taxon>rosids</taxon>
        <taxon>fabids</taxon>
        <taxon>Malpighiales</taxon>
        <taxon>Rhizophoraceae</taxon>
        <taxon>Rhizophora</taxon>
    </lineage>
</organism>